<sequence length="667" mass="76113">MKVMGVDIVKGSPLSRTNPPLYSVIIIDDKGKIIYESIESPLKTIVRLVWEYEVSKIGIDNIYELASTKRDIAKIMALLPSNVSIYQVTLEENKFVNIYKQAMKIGIELGSKPKPIQTAYISALLALNDIGTPIKGVERRTRIIISRARSIGPGGSSANRFARGMRTAILCAVREIRRLLDEAALPYDVIFRRGNGGLDSAVFIVYTDSDTIRKIVKPFNGKDIRIAIKSEYSTVEFFEKESSRKPVIVGIDPGIEVGIAIVDLSLKNIFLISSRDLDKVNIINKVYSIGTPIAIATDKNPPPETVRKISSLVGIPLYIPSQSLSTEEKERLIDWLKKKGIEINLRTSHERDALAAALKFYKSFERKFIELERRIDELGLEVDIDELKLLLLKGKTINEIVEYAIEEHLENEVYHLEGIQTPSISTHSTDNLYSEKMKNLEDRIRELTKEREILKARIGELETRIKELEFELKFNSNGNCIDREIVKDRIVNELKENLKNIQNKVSYLTLELEQEKLKSRALYEILRKFITNEYLAIPRIRSLTEEEVRNIGKAIGLPKAILIESDNLDAEALRIVKDLNIAILTNSCSNEVRQIFLEIGIPIICNLPIQTAYEDIVIINVKEFEHALKEALKEIELYKKNKENRNRIDITKLLDIINEYRKIVWNT</sequence>
<comment type="caution">
    <text evidence="2">The sequence shown here is derived from an EMBL/GenBank/DDBJ whole genome shotgun (WGS) entry which is preliminary data.</text>
</comment>
<reference evidence="2" key="1">
    <citation type="journal article" date="2020" name="mSystems">
        <title>Genome- and Community-Level Interaction Insights into Carbon Utilization and Element Cycling Functions of Hydrothermarchaeota in Hydrothermal Sediment.</title>
        <authorList>
            <person name="Zhou Z."/>
            <person name="Liu Y."/>
            <person name="Xu W."/>
            <person name="Pan J."/>
            <person name="Luo Z.H."/>
            <person name="Li M."/>
        </authorList>
    </citation>
    <scope>NUCLEOTIDE SEQUENCE [LARGE SCALE GENOMIC DNA]</scope>
    <source>
        <strain evidence="2">SpSt-657</strain>
    </source>
</reference>
<gene>
    <name evidence="2" type="ORF">ENU30_04420</name>
</gene>
<feature type="coiled-coil region" evidence="1">
    <location>
        <begin position="621"/>
        <end position="648"/>
    </location>
</feature>
<feature type="coiled-coil region" evidence="1">
    <location>
        <begin position="430"/>
        <end position="518"/>
    </location>
</feature>
<dbReference type="PANTHER" id="PTHR40707:SF1">
    <property type="entry name" value="DUF460 DOMAIN-CONTAINING PROTEIN"/>
    <property type="match status" value="1"/>
</dbReference>
<organism evidence="2">
    <name type="scientific">Ignisphaera aggregans</name>
    <dbReference type="NCBI Taxonomy" id="334771"/>
    <lineage>
        <taxon>Archaea</taxon>
        <taxon>Thermoproteota</taxon>
        <taxon>Thermoprotei</taxon>
        <taxon>Desulfurococcales</taxon>
        <taxon>Desulfurococcaceae</taxon>
        <taxon>Ignisphaera</taxon>
    </lineage>
</organism>
<accession>A0A7J3JQ94</accession>
<keyword evidence="1" id="KW-0175">Coiled coil</keyword>
<dbReference type="EMBL" id="DTBZ01000082">
    <property type="protein sequence ID" value="HGQ18202.1"/>
    <property type="molecule type" value="Genomic_DNA"/>
</dbReference>
<dbReference type="AlphaFoldDB" id="A0A7J3JQ94"/>
<protein>
    <submittedName>
        <fullName evidence="2">DUF460 domain-containing protein</fullName>
    </submittedName>
</protein>
<evidence type="ECO:0000256" key="1">
    <source>
        <dbReference type="SAM" id="Coils"/>
    </source>
</evidence>
<evidence type="ECO:0000313" key="2">
    <source>
        <dbReference type="EMBL" id="HGQ18202.1"/>
    </source>
</evidence>
<dbReference type="Pfam" id="PF04312">
    <property type="entry name" value="DUF460"/>
    <property type="match status" value="1"/>
</dbReference>
<dbReference type="InterPro" id="IPR007408">
    <property type="entry name" value="DUF460"/>
</dbReference>
<name>A0A7J3JQ94_9CREN</name>
<dbReference type="PANTHER" id="PTHR40707">
    <property type="entry name" value="POSSIBLE NUCLEASE OF RNASE H FOLD, RUVC/YQGF FAMILY"/>
    <property type="match status" value="1"/>
</dbReference>
<proteinExistence type="predicted"/>